<comment type="caution">
    <text evidence="2">The sequence shown here is derived from an EMBL/GenBank/DDBJ whole genome shotgun (WGS) entry which is preliminary data.</text>
</comment>
<dbReference type="EMBL" id="LRQV01000111">
    <property type="protein sequence ID" value="KXK59482.1"/>
    <property type="molecule type" value="Genomic_DNA"/>
</dbReference>
<organism evidence="2 3">
    <name type="scientific">Micromonospora rosaria</name>
    <dbReference type="NCBI Taxonomy" id="47874"/>
    <lineage>
        <taxon>Bacteria</taxon>
        <taxon>Bacillati</taxon>
        <taxon>Actinomycetota</taxon>
        <taxon>Actinomycetes</taxon>
        <taxon>Micromonosporales</taxon>
        <taxon>Micromonosporaceae</taxon>
        <taxon>Micromonospora</taxon>
    </lineage>
</organism>
<gene>
    <name evidence="2" type="ORF">AWW66_23980</name>
</gene>
<evidence type="ECO:0000256" key="1">
    <source>
        <dbReference type="SAM" id="MobiDB-lite"/>
    </source>
</evidence>
<sequence>MTDSTASFVPSYYLYYDSPVKVVGTPDGGARLWRLSADDGAWKERNDLFVDVVLAVGGDVFTIDVSRFVQEVEWYRARYLSGEGPIFALYETVDAIVAVAEGERRRLTPAEQAMVHGIRRKTFVMFEEELQRAGHPGADPTLARQPGDAQSGA</sequence>
<protein>
    <submittedName>
        <fullName evidence="2">Uncharacterized protein</fullName>
    </submittedName>
</protein>
<name>A0A136PM95_9ACTN</name>
<dbReference type="Proteomes" id="UP000070620">
    <property type="component" value="Unassembled WGS sequence"/>
</dbReference>
<keyword evidence="3" id="KW-1185">Reference proteome</keyword>
<accession>A0A136PM95</accession>
<reference evidence="2 3" key="1">
    <citation type="submission" date="2016-01" db="EMBL/GenBank/DDBJ databases">
        <title>Whole genome sequence and analysis of Micromonospora rosaria DSM 803, which can produce antibacterial substance rosamicin.</title>
        <authorList>
            <person name="Yang H."/>
            <person name="He X."/>
            <person name="Zhu D."/>
        </authorList>
    </citation>
    <scope>NUCLEOTIDE SEQUENCE [LARGE SCALE GENOMIC DNA]</scope>
    <source>
        <strain evidence="2 3">DSM 803</strain>
    </source>
</reference>
<evidence type="ECO:0000313" key="3">
    <source>
        <dbReference type="Proteomes" id="UP000070620"/>
    </source>
</evidence>
<dbReference type="OrthoDB" id="4564732at2"/>
<evidence type="ECO:0000313" key="2">
    <source>
        <dbReference type="EMBL" id="KXK59482.1"/>
    </source>
</evidence>
<dbReference type="AlphaFoldDB" id="A0A136PM95"/>
<dbReference type="RefSeq" id="WP_067370746.1">
    <property type="nucleotide sequence ID" value="NZ_JBIUBN010000007.1"/>
</dbReference>
<feature type="region of interest" description="Disordered" evidence="1">
    <location>
        <begin position="133"/>
        <end position="153"/>
    </location>
</feature>
<proteinExistence type="predicted"/>